<sequence>MSALCRYSALLLVCGSVPAGVCVAQVLASTAAASFEALDTNKNGLVDKSEYLSSALFAKLDSNHNYKITADELEAVLGPQRDGAPSADDRIRQVDLNENGEISDEELRRAAEARFQQLDRNTDGNLDLAELKSGFGVPYVRP</sequence>
<dbReference type="InterPro" id="IPR018247">
    <property type="entry name" value="EF_Hand_1_Ca_BS"/>
</dbReference>
<evidence type="ECO:0000313" key="4">
    <source>
        <dbReference type="Proteomes" id="UP001267878"/>
    </source>
</evidence>
<comment type="caution">
    <text evidence="3">The sequence shown here is derived from an EMBL/GenBank/DDBJ whole genome shotgun (WGS) entry which is preliminary data.</text>
</comment>
<dbReference type="PROSITE" id="PS50222">
    <property type="entry name" value="EF_HAND_2"/>
    <property type="match status" value="1"/>
</dbReference>
<dbReference type="SUPFAM" id="SSF47473">
    <property type="entry name" value="EF-hand"/>
    <property type="match status" value="1"/>
</dbReference>
<keyword evidence="1" id="KW-0732">Signal</keyword>
<dbReference type="EMBL" id="JAVDVW010000001">
    <property type="protein sequence ID" value="MDR7098783.1"/>
    <property type="molecule type" value="Genomic_DNA"/>
</dbReference>
<reference evidence="3 4" key="1">
    <citation type="submission" date="2023-07" db="EMBL/GenBank/DDBJ databases">
        <title>Sorghum-associated microbial communities from plants grown in Nebraska, USA.</title>
        <authorList>
            <person name="Schachtman D."/>
        </authorList>
    </citation>
    <scope>NUCLEOTIDE SEQUENCE [LARGE SCALE GENOMIC DNA]</scope>
    <source>
        <strain evidence="3 4">BE187</strain>
    </source>
</reference>
<name>A0ABU1VNE9_9GAMM</name>
<protein>
    <submittedName>
        <fullName evidence="3">Ca2+-binding EF-hand superfamily protein</fullName>
    </submittedName>
</protein>
<feature type="domain" description="EF-hand" evidence="2">
    <location>
        <begin position="106"/>
        <end position="141"/>
    </location>
</feature>
<evidence type="ECO:0000256" key="1">
    <source>
        <dbReference type="SAM" id="SignalP"/>
    </source>
</evidence>
<evidence type="ECO:0000313" key="3">
    <source>
        <dbReference type="EMBL" id="MDR7098783.1"/>
    </source>
</evidence>
<feature type="signal peptide" evidence="1">
    <location>
        <begin position="1"/>
        <end position="19"/>
    </location>
</feature>
<feature type="chain" id="PRO_5046787322" evidence="1">
    <location>
        <begin position="20"/>
        <end position="142"/>
    </location>
</feature>
<evidence type="ECO:0000259" key="2">
    <source>
        <dbReference type="PROSITE" id="PS50222"/>
    </source>
</evidence>
<organism evidence="3 4">
    <name type="scientific">Agrilutibacter niabensis</name>
    <dbReference type="NCBI Taxonomy" id="380628"/>
    <lineage>
        <taxon>Bacteria</taxon>
        <taxon>Pseudomonadati</taxon>
        <taxon>Pseudomonadota</taxon>
        <taxon>Gammaproteobacteria</taxon>
        <taxon>Lysobacterales</taxon>
        <taxon>Lysobacteraceae</taxon>
        <taxon>Agrilutibacter</taxon>
    </lineage>
</organism>
<dbReference type="Pfam" id="PF13202">
    <property type="entry name" value="EF-hand_5"/>
    <property type="match status" value="3"/>
</dbReference>
<accession>A0ABU1VNE9</accession>
<keyword evidence="4" id="KW-1185">Reference proteome</keyword>
<dbReference type="RefSeq" id="WP_310052865.1">
    <property type="nucleotide sequence ID" value="NZ_JAVDVW010000001.1"/>
</dbReference>
<dbReference type="Gene3D" id="1.10.238.10">
    <property type="entry name" value="EF-hand"/>
    <property type="match status" value="2"/>
</dbReference>
<gene>
    <name evidence="3" type="ORF">J2X04_001130</name>
</gene>
<dbReference type="InterPro" id="IPR011992">
    <property type="entry name" value="EF-hand-dom_pair"/>
</dbReference>
<dbReference type="PROSITE" id="PS00018">
    <property type="entry name" value="EF_HAND_1"/>
    <property type="match status" value="2"/>
</dbReference>
<proteinExistence type="predicted"/>
<dbReference type="Proteomes" id="UP001267878">
    <property type="component" value="Unassembled WGS sequence"/>
</dbReference>
<dbReference type="InterPro" id="IPR002048">
    <property type="entry name" value="EF_hand_dom"/>
</dbReference>